<evidence type="ECO:0000313" key="4">
    <source>
        <dbReference type="EMBL" id="HIT16994.1"/>
    </source>
</evidence>
<evidence type="ECO:0000313" key="5">
    <source>
        <dbReference type="Proteomes" id="UP000886893"/>
    </source>
</evidence>
<comment type="caution">
    <text evidence="4">The sequence shown here is derived from an EMBL/GenBank/DDBJ whole genome shotgun (WGS) entry which is preliminary data.</text>
</comment>
<sequence>MLQYIPFKDYKKGKYLYRLWNSEFKRTYPISAYLFKERILNDINFDVNNSYVALYERMPIGFILIKKWQDDSLFYSIPHVATISLFYVEKDVRNMGVGTELLSLAMDGLKKDPNIKALQLGNDLLSLFPGLPNEFNKTTPFLINRGFKSKDGCVDMIQIIHKNHKDLSSSIQTPKELHTRIATEEDKDLLLKLCLDNNLIKEAYLIKRYFENGGTGRRIVLGLIDNQIIGFVRIYDKKRNITRVNFFLDRAVGSLSAMGIDKKYQEGQYAEKLCLEAMNYLILRGCKKIMIEKTQNTEFYKKLGFKAFKYYLGFEKEINKDVS</sequence>
<feature type="domain" description="N-acetyltransferase" evidence="3">
    <location>
        <begin position="177"/>
        <end position="321"/>
    </location>
</feature>
<name>A0A9D1G7J0_9FIRM</name>
<dbReference type="PANTHER" id="PTHR43420:SF12">
    <property type="entry name" value="N-ACETYLTRANSFERASE DOMAIN-CONTAINING PROTEIN"/>
    <property type="match status" value="1"/>
</dbReference>
<dbReference type="Pfam" id="PF00583">
    <property type="entry name" value="Acetyltransf_1"/>
    <property type="match status" value="2"/>
</dbReference>
<dbReference type="PROSITE" id="PS51186">
    <property type="entry name" value="GNAT"/>
    <property type="match status" value="2"/>
</dbReference>
<dbReference type="InterPro" id="IPR050680">
    <property type="entry name" value="YpeA/RimI_acetyltransf"/>
</dbReference>
<evidence type="ECO:0000256" key="2">
    <source>
        <dbReference type="ARBA" id="ARBA00023315"/>
    </source>
</evidence>
<dbReference type="CDD" id="cd04301">
    <property type="entry name" value="NAT_SF"/>
    <property type="match status" value="2"/>
</dbReference>
<dbReference type="EMBL" id="DVKI01000041">
    <property type="protein sequence ID" value="HIT16994.1"/>
    <property type="molecule type" value="Genomic_DNA"/>
</dbReference>
<dbReference type="InterPro" id="IPR016181">
    <property type="entry name" value="Acyl_CoA_acyltransferase"/>
</dbReference>
<reference evidence="4" key="1">
    <citation type="submission" date="2020-10" db="EMBL/GenBank/DDBJ databases">
        <authorList>
            <person name="Gilroy R."/>
        </authorList>
    </citation>
    <scope>NUCLEOTIDE SEQUENCE</scope>
    <source>
        <strain evidence="4">14508</strain>
    </source>
</reference>
<dbReference type="Proteomes" id="UP000886893">
    <property type="component" value="Unassembled WGS sequence"/>
</dbReference>
<evidence type="ECO:0000256" key="1">
    <source>
        <dbReference type="ARBA" id="ARBA00022679"/>
    </source>
</evidence>
<dbReference type="Gene3D" id="3.40.630.30">
    <property type="match status" value="2"/>
</dbReference>
<dbReference type="GO" id="GO:0016747">
    <property type="term" value="F:acyltransferase activity, transferring groups other than amino-acyl groups"/>
    <property type="evidence" value="ECO:0007669"/>
    <property type="project" value="InterPro"/>
</dbReference>
<gene>
    <name evidence="4" type="ORF">IAD04_01265</name>
</gene>
<organism evidence="4 5">
    <name type="scientific">Candidatus Caccosoma faecigallinarum</name>
    <dbReference type="NCBI Taxonomy" id="2840720"/>
    <lineage>
        <taxon>Bacteria</taxon>
        <taxon>Bacillati</taxon>
        <taxon>Bacillota</taxon>
        <taxon>Bacillota incertae sedis</taxon>
        <taxon>Candidatus Caccosoma</taxon>
    </lineage>
</organism>
<dbReference type="AlphaFoldDB" id="A0A9D1G7J0"/>
<protein>
    <submittedName>
        <fullName evidence="4">GNAT family N-acetyltransferase</fullName>
    </submittedName>
</protein>
<proteinExistence type="predicted"/>
<dbReference type="PANTHER" id="PTHR43420">
    <property type="entry name" value="ACETYLTRANSFERASE"/>
    <property type="match status" value="1"/>
</dbReference>
<dbReference type="InterPro" id="IPR000182">
    <property type="entry name" value="GNAT_dom"/>
</dbReference>
<feature type="domain" description="N-acetyltransferase" evidence="3">
    <location>
        <begin position="5"/>
        <end position="172"/>
    </location>
</feature>
<evidence type="ECO:0000259" key="3">
    <source>
        <dbReference type="PROSITE" id="PS51186"/>
    </source>
</evidence>
<keyword evidence="1" id="KW-0808">Transferase</keyword>
<accession>A0A9D1G7J0</accession>
<keyword evidence="2" id="KW-0012">Acyltransferase</keyword>
<dbReference type="SUPFAM" id="SSF55729">
    <property type="entry name" value="Acyl-CoA N-acyltransferases (Nat)"/>
    <property type="match status" value="2"/>
</dbReference>
<reference evidence="4" key="2">
    <citation type="journal article" date="2021" name="PeerJ">
        <title>Extensive microbial diversity within the chicken gut microbiome revealed by metagenomics and culture.</title>
        <authorList>
            <person name="Gilroy R."/>
            <person name="Ravi A."/>
            <person name="Getino M."/>
            <person name="Pursley I."/>
            <person name="Horton D.L."/>
            <person name="Alikhan N.F."/>
            <person name="Baker D."/>
            <person name="Gharbi K."/>
            <person name="Hall N."/>
            <person name="Watson M."/>
            <person name="Adriaenssens E.M."/>
            <person name="Foster-Nyarko E."/>
            <person name="Jarju S."/>
            <person name="Secka A."/>
            <person name="Antonio M."/>
            <person name="Oren A."/>
            <person name="Chaudhuri R.R."/>
            <person name="La Ragione R."/>
            <person name="Hildebrand F."/>
            <person name="Pallen M.J."/>
        </authorList>
    </citation>
    <scope>NUCLEOTIDE SEQUENCE</scope>
    <source>
        <strain evidence="4">14508</strain>
    </source>
</reference>